<accession>A0A8K0MQI7</accession>
<evidence type="ECO:0000256" key="8">
    <source>
        <dbReference type="RuleBase" id="RU363071"/>
    </source>
</evidence>
<evidence type="ECO:0000313" key="10">
    <source>
        <dbReference type="Proteomes" id="UP000796880"/>
    </source>
</evidence>
<dbReference type="GO" id="GO:0008652">
    <property type="term" value="P:amino acid biosynthetic process"/>
    <property type="evidence" value="ECO:0007669"/>
    <property type="project" value="UniProtKB-KW"/>
</dbReference>
<evidence type="ECO:0000256" key="2">
    <source>
        <dbReference type="ARBA" id="ARBA00008911"/>
    </source>
</evidence>
<keyword evidence="3 8" id="KW-0028">Amino-acid biosynthesis</keyword>
<keyword evidence="7" id="KW-0104">Cadmium</keyword>
<keyword evidence="4 8" id="KW-0808">Transferase</keyword>
<keyword evidence="8" id="KW-0809">Transit peptide</keyword>
<dbReference type="InterPro" id="IPR013785">
    <property type="entry name" value="Aldolase_TIM"/>
</dbReference>
<dbReference type="SUPFAM" id="SSF51569">
    <property type="entry name" value="Aldolase"/>
    <property type="match status" value="1"/>
</dbReference>
<dbReference type="Proteomes" id="UP000796880">
    <property type="component" value="Unassembled WGS sequence"/>
</dbReference>
<dbReference type="UniPathway" id="UPA00053">
    <property type="reaction ID" value="UER00084"/>
</dbReference>
<reference evidence="9" key="1">
    <citation type="submission" date="2020-03" db="EMBL/GenBank/DDBJ databases">
        <title>A high-quality chromosome-level genome assembly of a woody plant with both climbing and erect habits, Rhamnella rubrinervis.</title>
        <authorList>
            <person name="Lu Z."/>
            <person name="Yang Y."/>
            <person name="Zhu X."/>
            <person name="Sun Y."/>
        </authorList>
    </citation>
    <scope>NUCLEOTIDE SEQUENCE</scope>
    <source>
        <strain evidence="9">BYM</strain>
        <tissue evidence="9">Leaf</tissue>
    </source>
</reference>
<keyword evidence="7" id="KW-0464">Manganese</keyword>
<evidence type="ECO:0000256" key="4">
    <source>
        <dbReference type="ARBA" id="ARBA00022679"/>
    </source>
</evidence>
<keyword evidence="5 8" id="KW-0057">Aromatic amino acid biosynthesis</keyword>
<feature type="binding site" evidence="7">
    <location>
        <position position="33"/>
    </location>
    <ligand>
        <name>Mn(2+)</name>
        <dbReference type="ChEBI" id="CHEBI:29035"/>
    </ligand>
</feature>
<evidence type="ECO:0000256" key="6">
    <source>
        <dbReference type="ARBA" id="ARBA00047508"/>
    </source>
</evidence>
<dbReference type="GO" id="GO:0009073">
    <property type="term" value="P:aromatic amino acid family biosynthetic process"/>
    <property type="evidence" value="ECO:0007669"/>
    <property type="project" value="UniProtKB-KW"/>
</dbReference>
<evidence type="ECO:0000256" key="3">
    <source>
        <dbReference type="ARBA" id="ARBA00022605"/>
    </source>
</evidence>
<keyword evidence="8" id="KW-0150">Chloroplast</keyword>
<dbReference type="GO" id="GO:0009507">
    <property type="term" value="C:chloroplast"/>
    <property type="evidence" value="ECO:0007669"/>
    <property type="project" value="UniProtKB-SubCell"/>
</dbReference>
<evidence type="ECO:0000256" key="7">
    <source>
        <dbReference type="PIRSR" id="PIRSR602480-1"/>
    </source>
</evidence>
<evidence type="ECO:0000256" key="1">
    <source>
        <dbReference type="ARBA" id="ARBA00004688"/>
    </source>
</evidence>
<comment type="caution">
    <text evidence="9">The sequence shown here is derived from an EMBL/GenBank/DDBJ whole genome shotgun (WGS) entry which is preliminary data.</text>
</comment>
<dbReference type="PANTHER" id="PTHR21337:SF24">
    <property type="entry name" value="PHOSPHO-2-DEHYDRO-3-DEOXYHEPTONATE ALDOLASE 1, CHLOROPLASTIC"/>
    <property type="match status" value="1"/>
</dbReference>
<dbReference type="EMBL" id="VOIH02000002">
    <property type="protein sequence ID" value="KAF3455076.1"/>
    <property type="molecule type" value="Genomic_DNA"/>
</dbReference>
<keyword evidence="10" id="KW-1185">Reference proteome</keyword>
<dbReference type="InterPro" id="IPR002480">
    <property type="entry name" value="DAHP_synth_2"/>
</dbReference>
<comment type="catalytic activity">
    <reaction evidence="6 8">
        <text>D-erythrose 4-phosphate + phosphoenolpyruvate + H2O = 7-phospho-2-dehydro-3-deoxy-D-arabino-heptonate + phosphate</text>
        <dbReference type="Rhea" id="RHEA:14717"/>
        <dbReference type="ChEBI" id="CHEBI:15377"/>
        <dbReference type="ChEBI" id="CHEBI:16897"/>
        <dbReference type="ChEBI" id="CHEBI:43474"/>
        <dbReference type="ChEBI" id="CHEBI:58394"/>
        <dbReference type="ChEBI" id="CHEBI:58702"/>
        <dbReference type="EC" id="2.5.1.54"/>
    </reaction>
</comment>
<comment type="similarity">
    <text evidence="2 8">Belongs to the class-II DAHP synthase family.</text>
</comment>
<name>A0A8K0MQI7_9ROSA</name>
<dbReference type="GO" id="GO:0009423">
    <property type="term" value="P:chorismate biosynthetic process"/>
    <property type="evidence" value="ECO:0007669"/>
    <property type="project" value="UniProtKB-UniPathway"/>
</dbReference>
<comment type="subcellular location">
    <subcellularLocation>
        <location evidence="8">Plastid</location>
        <location evidence="8">Chloroplast</location>
    </subcellularLocation>
</comment>
<comment type="pathway">
    <text evidence="1 8">Metabolic intermediate biosynthesis; chorismate biosynthesis; chorismate from D-erythrose 4-phosphate and phosphoenolpyruvate: step 1/7.</text>
</comment>
<dbReference type="GO" id="GO:0003849">
    <property type="term" value="F:3-deoxy-7-phosphoheptulonate synthase activity"/>
    <property type="evidence" value="ECO:0007669"/>
    <property type="project" value="UniProtKB-EC"/>
</dbReference>
<organism evidence="9 10">
    <name type="scientific">Rhamnella rubrinervis</name>
    <dbReference type="NCBI Taxonomy" id="2594499"/>
    <lineage>
        <taxon>Eukaryota</taxon>
        <taxon>Viridiplantae</taxon>
        <taxon>Streptophyta</taxon>
        <taxon>Embryophyta</taxon>
        <taxon>Tracheophyta</taxon>
        <taxon>Spermatophyta</taxon>
        <taxon>Magnoliopsida</taxon>
        <taxon>eudicotyledons</taxon>
        <taxon>Gunneridae</taxon>
        <taxon>Pentapetalae</taxon>
        <taxon>rosids</taxon>
        <taxon>fabids</taxon>
        <taxon>Rosales</taxon>
        <taxon>Rhamnaceae</taxon>
        <taxon>rhamnoid group</taxon>
        <taxon>Rhamneae</taxon>
        <taxon>Rhamnella</taxon>
    </lineage>
</organism>
<evidence type="ECO:0000313" key="9">
    <source>
        <dbReference type="EMBL" id="KAF3455076.1"/>
    </source>
</evidence>
<sequence length="118" mass="13351">MQPSITTFYRTHIGAVVATMIVRSFSLLIRHRCHRELLQLGAQTISDDDRILSVEDLVDQIAVVLNFFWVGRIAGQLVKPRSDPFVEKDGVKLLSYKRDNVKGDAFDGKAKINLYNSC</sequence>
<dbReference type="EC" id="2.5.1.54" evidence="8"/>
<feature type="binding site" evidence="7">
    <location>
        <position position="72"/>
    </location>
    <ligand>
        <name>phosphoenolpyruvate</name>
        <dbReference type="ChEBI" id="CHEBI:58702"/>
    </ligand>
</feature>
<evidence type="ECO:0000256" key="5">
    <source>
        <dbReference type="ARBA" id="ARBA00023141"/>
    </source>
</evidence>
<dbReference type="Pfam" id="PF01474">
    <property type="entry name" value="DAHP_synth_2"/>
    <property type="match status" value="1"/>
</dbReference>
<dbReference type="OrthoDB" id="2338at2759"/>
<protein>
    <recommendedName>
        <fullName evidence="8">Phospho-2-dehydro-3-deoxyheptonate aldolase</fullName>
        <ecNumber evidence="8">2.5.1.54</ecNumber>
    </recommendedName>
</protein>
<dbReference type="PANTHER" id="PTHR21337">
    <property type="entry name" value="PHOSPHO-2-DEHYDRO-3-DEOXYHEPTONATE ALDOLASE 1, 2"/>
    <property type="match status" value="1"/>
</dbReference>
<proteinExistence type="inferred from homology"/>
<dbReference type="Gene3D" id="3.20.20.70">
    <property type="entry name" value="Aldolase class I"/>
    <property type="match status" value="1"/>
</dbReference>
<gene>
    <name evidence="9" type="ORF">FNV43_RR05524</name>
</gene>
<keyword evidence="7" id="KW-0170">Cobalt</keyword>
<comment type="cofactor">
    <cofactor evidence="7">
        <name>Mn(2+)</name>
        <dbReference type="ChEBI" id="CHEBI:29035"/>
    </cofactor>
    <cofactor evidence="7">
        <name>Co(2+)</name>
        <dbReference type="ChEBI" id="CHEBI:48828"/>
    </cofactor>
    <cofactor evidence="7">
        <name>Cd(2+)</name>
        <dbReference type="ChEBI" id="CHEBI:48775"/>
    </cofactor>
    <text evidence="7">Binds 1 divalent cation per subunit. The enzyme is active with manganese, cobalt or cadmium ions.</text>
</comment>
<dbReference type="AlphaFoldDB" id="A0A8K0MQI7"/>
<keyword evidence="8" id="KW-0934">Plastid</keyword>